<dbReference type="GO" id="GO:0006999">
    <property type="term" value="P:nuclear pore organization"/>
    <property type="evidence" value="ECO:0007669"/>
    <property type="project" value="TreeGrafter"/>
</dbReference>
<evidence type="ECO:0000313" key="5">
    <source>
        <dbReference type="EMBL" id="QBZ55792.1"/>
    </source>
</evidence>
<accession>A0A4P7N2U0</accession>
<comment type="similarity">
    <text evidence="2">Belongs to the NUP186/NUP192/NUP205 family.</text>
</comment>
<evidence type="ECO:0000313" key="6">
    <source>
        <dbReference type="Proteomes" id="UP000294847"/>
    </source>
</evidence>
<evidence type="ECO:0000256" key="2">
    <source>
        <dbReference type="ARBA" id="ARBA00005892"/>
    </source>
</evidence>
<dbReference type="Pfam" id="PF11894">
    <property type="entry name" value="Nup192"/>
    <property type="match status" value="1"/>
</dbReference>
<protein>
    <submittedName>
        <fullName evidence="5">Uncharacterized protein</fullName>
    </submittedName>
</protein>
<proteinExistence type="inferred from homology"/>
<sequence length="1666" mass="187194">MSEAYLLETLQSFYGDLIAIGEGRLNGPSLEGDELTALLENFKNFLEEPPKRDASRKQLESGKISVGDVEYSINKEFQEYSIQLADEVNLDEVEAAKLLLEAQDSQILLGRSLVECALIRFHQRRKYLLDCIRLCIELANDDENESIKAVFEEIVARYVFDLPLPGAPAAAVPKEKKVVPRCMAAMAKIKDWLEKLANKIMLARMHSGTAPPEIETIEFCRLSLVQQHENLAVILCAAVEQRHAERTNFEEFIQLLKKADKYDHLLVHLFPVIGAYIRLYGSTEGWGDLVVARSLNQKIVNDETSWSLPFLYAAVKVWWIAEYSGFYVEGPVSDPSIDIDKEDKERNKQFTDALKEGAFDFMLSLAGDVAAPEWQDPSRIGIRQWLQRKSPQLMTDSTPFSDYFHTCLMNQLEDFVDAFISNLPDVLRKLRTEEDEQRQLSQHHEQDLDLERFLVIISYVFERRPDAADVFWSDSESNLAGFMQWASRRASTPLVCAFCEMLQSITENEQYALAAHQFLLEDSNAGGKMRRSQSLTWAQIFKELHYFTKKIRGEISSPQQIHEYRTQKPGEDLAETEPESAMLLECYLRLIARLGSQSTAAREFLLRNQDFPLVDVILQLNSCHIPPRLRACGFYAIAALVRRKEQDDSNTMWLCIDAFVSGGFQAASNSRGLIKGQSHSSAGVVDRVLDELSNGFEEPNAFINLINALVAPADQASLLRDALPFPENLGSSLRMPGIEPYVDFVVGHVFSLKSKELQDVSQLRVLRVSCLEFILLCLNTFNEDLIILGNQTNVSVDLIIATSDLATYVRLHPFARVMEWMFNGQVVDAIFETIHQQSSDIGSVSPDSPLILGIIRAVEVVSKVLELQDTYVDLVRQVIKQHTGQRHRHVPHASYASFEEGFAHHLEVVADLGRYCGLGHPELTMVCLKLLARISTSSKLISAWNTEPGRQSHRNKAVVALEKDGEADSISGSLIAELIVPLDLAREADSPNYLIKTYILDFLYACLRASPDQPTIAHLLLGFKCGVSHLKVEPRGQFEERTSLFHNLLRVLLETPFGDEELGMRTWLVALKRKVMGILQILWSSPLSSAIVLEELRSNDVLFHILLREESIQPDLMWDGVSMEERGFLLSDAAVGFSEFLATRQLTFDYLAIELCSVTQRRLPSLKRRIYDALNGQVTTANSDSPQSIPTIFDLYDFMPADGQWEIPLPEFTHFKGEEFSMCLEGAHDSVLMYNMERVKQVIALKRRQDAQNGQIATAADLASVDREQVILEEYLVYHNRQAAVGSERRKVLKAWVNLLMVMFEASDHQGSAKVAFLLQALQTILPTLESFGSERPGEAFELAKLAKVLLFKLDIAAPDAEDKDAHTVGNLISEKLFQLFEVCLYAIGRRTGSAELRSTYYAICYRYLIGIIDDGRDFVPGRRKAIKAVQVYGERLLTIVCDDAFGGDATCQTSALILLGALTNLGRREDDGQVVEALNRLNFIGVLVDSLKTILDDVTAARKAGNSDQQESYSHAKLALLLQLCQTRDGAKYVLQANLLRAIEVSGLFAADPELQIDRSDTKALADHYDLLIRVMRVIGAAILSRGAHNVPQGRRFLTEHRMLVMHVLKRSAGIAAVDQKLEALVVGLADSFMVLITATEFLEFEDTQGRGPQQQKKTGPVLFH</sequence>
<name>A0A4P7N2U0_PYROR</name>
<dbReference type="Proteomes" id="UP000294847">
    <property type="component" value="Chromosome 2"/>
</dbReference>
<evidence type="ECO:0000256" key="4">
    <source>
        <dbReference type="ARBA" id="ARBA00023242"/>
    </source>
</evidence>
<dbReference type="InterPro" id="IPR021827">
    <property type="entry name" value="Nup186/Nup192/Nup205"/>
</dbReference>
<evidence type="ECO:0000256" key="1">
    <source>
        <dbReference type="ARBA" id="ARBA00004123"/>
    </source>
</evidence>
<dbReference type="EMBL" id="CP034205">
    <property type="protein sequence ID" value="QBZ55792.1"/>
    <property type="molecule type" value="Genomic_DNA"/>
</dbReference>
<keyword evidence="4" id="KW-0539">Nucleus</keyword>
<organism evidence="5 6">
    <name type="scientific">Pyricularia oryzae</name>
    <name type="common">Rice blast fungus</name>
    <name type="synonym">Magnaporthe oryzae</name>
    <dbReference type="NCBI Taxonomy" id="318829"/>
    <lineage>
        <taxon>Eukaryota</taxon>
        <taxon>Fungi</taxon>
        <taxon>Dikarya</taxon>
        <taxon>Ascomycota</taxon>
        <taxon>Pezizomycotina</taxon>
        <taxon>Sordariomycetes</taxon>
        <taxon>Sordariomycetidae</taxon>
        <taxon>Magnaporthales</taxon>
        <taxon>Pyriculariaceae</taxon>
        <taxon>Pyricularia</taxon>
    </lineage>
</organism>
<dbReference type="PANTHER" id="PTHR31344:SF0">
    <property type="entry name" value="NUCLEAR PORE COMPLEX PROTEIN NUP205"/>
    <property type="match status" value="1"/>
</dbReference>
<evidence type="ECO:0000256" key="3">
    <source>
        <dbReference type="ARBA" id="ARBA00022448"/>
    </source>
</evidence>
<keyword evidence="3" id="KW-0813">Transport</keyword>
<comment type="subcellular location">
    <subcellularLocation>
        <location evidence="1">Nucleus</location>
    </subcellularLocation>
</comment>
<dbReference type="PANTHER" id="PTHR31344">
    <property type="entry name" value="NUCLEAR PORE COMPLEX PROTEIN NUP205"/>
    <property type="match status" value="1"/>
</dbReference>
<dbReference type="GO" id="GO:0044611">
    <property type="term" value="C:nuclear pore inner ring"/>
    <property type="evidence" value="ECO:0007669"/>
    <property type="project" value="TreeGrafter"/>
</dbReference>
<reference evidence="5 6" key="1">
    <citation type="journal article" date="2019" name="Mol. Biol. Evol.">
        <title>Blast fungal genomes show frequent chromosomal changes, gene gains and losses, and effector gene turnover.</title>
        <authorList>
            <person name="Gomez Luciano L.B."/>
            <person name="Jason Tsai I."/>
            <person name="Chuma I."/>
            <person name="Tosa Y."/>
            <person name="Chen Y.H."/>
            <person name="Li J.Y."/>
            <person name="Li M.Y."/>
            <person name="Jade Lu M.Y."/>
            <person name="Nakayashiki H."/>
            <person name="Li W.H."/>
        </authorList>
    </citation>
    <scope>NUCLEOTIDE SEQUENCE [LARGE SCALE GENOMIC DNA]</scope>
    <source>
        <strain evidence="5">MZ5-1-6</strain>
    </source>
</reference>
<gene>
    <name evidence="5" type="ORF">PoMZ_00694</name>
</gene>
<dbReference type="GO" id="GO:0017056">
    <property type="term" value="F:structural constituent of nuclear pore"/>
    <property type="evidence" value="ECO:0007669"/>
    <property type="project" value="TreeGrafter"/>
</dbReference>